<dbReference type="VEuPathDB" id="FungiDB:PMAA_007210"/>
<protein>
    <submittedName>
        <fullName evidence="1">Uncharacterized protein</fullName>
    </submittedName>
</protein>
<evidence type="ECO:0000313" key="2">
    <source>
        <dbReference type="Proteomes" id="UP000001294"/>
    </source>
</evidence>
<keyword evidence="2" id="KW-1185">Reference proteome</keyword>
<reference evidence="2" key="1">
    <citation type="journal article" date="2015" name="Genome Announc.">
        <title>Genome sequence of the AIDS-associated pathogen Penicillium marneffei (ATCC18224) and its near taxonomic relative Talaromyces stipitatus (ATCC10500).</title>
        <authorList>
            <person name="Nierman W.C."/>
            <person name="Fedorova-Abrams N.D."/>
            <person name="Andrianopoulos A."/>
        </authorList>
    </citation>
    <scope>NUCLEOTIDE SEQUENCE [LARGE SCALE GENOMIC DNA]</scope>
    <source>
        <strain evidence="2">ATCC 18224 / CBS 334.59 / QM 7333</strain>
    </source>
</reference>
<accession>B6QTZ5</accession>
<gene>
    <name evidence="1" type="ORF">PMAA_007210</name>
</gene>
<organism evidence="1 2">
    <name type="scientific">Talaromyces marneffei (strain ATCC 18224 / CBS 334.59 / QM 7333)</name>
    <name type="common">Penicillium marneffei</name>
    <dbReference type="NCBI Taxonomy" id="441960"/>
    <lineage>
        <taxon>Eukaryota</taxon>
        <taxon>Fungi</taxon>
        <taxon>Dikarya</taxon>
        <taxon>Ascomycota</taxon>
        <taxon>Pezizomycotina</taxon>
        <taxon>Eurotiomycetes</taxon>
        <taxon>Eurotiomycetidae</taxon>
        <taxon>Eurotiales</taxon>
        <taxon>Trichocomaceae</taxon>
        <taxon>Talaromyces</taxon>
        <taxon>Talaromyces sect. Talaromyces</taxon>
    </lineage>
</organism>
<name>B6QTZ5_TALMQ</name>
<dbReference type="AlphaFoldDB" id="B6QTZ5"/>
<proteinExistence type="predicted"/>
<dbReference type="EMBL" id="DS995905">
    <property type="protein sequence ID" value="EEA19955.1"/>
    <property type="molecule type" value="Genomic_DNA"/>
</dbReference>
<dbReference type="Proteomes" id="UP000001294">
    <property type="component" value="Unassembled WGS sequence"/>
</dbReference>
<evidence type="ECO:0000313" key="1">
    <source>
        <dbReference type="EMBL" id="EEA19955.1"/>
    </source>
</evidence>
<dbReference type="HOGENOM" id="CLU_3014900_0_0_1"/>
<sequence>MVSTSNVQLINLQSFYLKLCSQTFALFMLTIEENMVPMDKAEPSGAGRVAVKLYFL</sequence>